<keyword evidence="4" id="KW-1185">Reference proteome</keyword>
<evidence type="ECO:0000313" key="4">
    <source>
        <dbReference type="Proteomes" id="UP000637695"/>
    </source>
</evidence>
<reference evidence="3" key="1">
    <citation type="journal article" date="2014" name="Int. J. Syst. Evol. Microbiol.">
        <title>Complete genome sequence of Corynebacterium casei LMG S-19264T (=DSM 44701T), isolated from a smear-ripened cheese.</title>
        <authorList>
            <consortium name="US DOE Joint Genome Institute (JGI-PGF)"/>
            <person name="Walter F."/>
            <person name="Albersmeier A."/>
            <person name="Kalinowski J."/>
            <person name="Ruckert C."/>
        </authorList>
    </citation>
    <scope>NUCLEOTIDE SEQUENCE</scope>
    <source>
        <strain evidence="3">JCM 18487</strain>
    </source>
</reference>
<keyword evidence="2" id="KW-0812">Transmembrane</keyword>
<reference evidence="3" key="2">
    <citation type="submission" date="2020-09" db="EMBL/GenBank/DDBJ databases">
        <authorList>
            <person name="Sun Q."/>
            <person name="Ohkuma M."/>
        </authorList>
    </citation>
    <scope>NUCLEOTIDE SEQUENCE</scope>
    <source>
        <strain evidence="3">JCM 18487</strain>
    </source>
</reference>
<feature type="transmembrane region" description="Helical" evidence="2">
    <location>
        <begin position="39"/>
        <end position="57"/>
    </location>
</feature>
<evidence type="ECO:0000313" key="3">
    <source>
        <dbReference type="EMBL" id="GGI96324.1"/>
    </source>
</evidence>
<sequence length="157" mass="18133">MGEYTTQQGIWNGWYWRFLALLVLAVAVLQSLAAAFLHYPITTSLPLALLVVAYMTAPRVKERRLANTLAGVVAMFLVNLLLEWVFDRALLLKEGWLVVAEANGFALAVGLAMAYLYLRLTIWSERKREELESRRRQQDAEAPPPVRRHRKKKKRRR</sequence>
<dbReference type="Proteomes" id="UP000637695">
    <property type="component" value="Unassembled WGS sequence"/>
</dbReference>
<feature type="region of interest" description="Disordered" evidence="1">
    <location>
        <begin position="133"/>
        <end position="157"/>
    </location>
</feature>
<feature type="compositionally biased region" description="Basic residues" evidence="1">
    <location>
        <begin position="146"/>
        <end position="157"/>
    </location>
</feature>
<keyword evidence="2" id="KW-1133">Transmembrane helix</keyword>
<protein>
    <submittedName>
        <fullName evidence="3">Uncharacterized protein</fullName>
    </submittedName>
</protein>
<dbReference type="AlphaFoldDB" id="A0A917NFP0"/>
<comment type="caution">
    <text evidence="3">The sequence shown here is derived from an EMBL/GenBank/DDBJ whole genome shotgun (WGS) entry which is preliminary data.</text>
</comment>
<accession>A0A917NFP0</accession>
<dbReference type="EMBL" id="BMOY01000002">
    <property type="protein sequence ID" value="GGI96324.1"/>
    <property type="molecule type" value="Genomic_DNA"/>
</dbReference>
<organism evidence="3 4">
    <name type="scientific">Alicyclobacillus cellulosilyticus</name>
    <dbReference type="NCBI Taxonomy" id="1003997"/>
    <lineage>
        <taxon>Bacteria</taxon>
        <taxon>Bacillati</taxon>
        <taxon>Bacillota</taxon>
        <taxon>Bacilli</taxon>
        <taxon>Bacillales</taxon>
        <taxon>Alicyclobacillaceae</taxon>
        <taxon>Alicyclobacillus</taxon>
    </lineage>
</organism>
<evidence type="ECO:0000256" key="2">
    <source>
        <dbReference type="SAM" id="Phobius"/>
    </source>
</evidence>
<gene>
    <name evidence="3" type="ORF">GCM10010885_02460</name>
</gene>
<feature type="transmembrane region" description="Helical" evidence="2">
    <location>
        <begin position="69"/>
        <end position="86"/>
    </location>
</feature>
<keyword evidence="2" id="KW-0472">Membrane</keyword>
<feature type="transmembrane region" description="Helical" evidence="2">
    <location>
        <begin position="98"/>
        <end position="118"/>
    </location>
</feature>
<proteinExistence type="predicted"/>
<evidence type="ECO:0000256" key="1">
    <source>
        <dbReference type="SAM" id="MobiDB-lite"/>
    </source>
</evidence>
<feature type="transmembrane region" description="Helical" evidence="2">
    <location>
        <begin position="14"/>
        <end position="33"/>
    </location>
</feature>
<name>A0A917NFP0_9BACL</name>